<dbReference type="EMBL" id="DS985258">
    <property type="protein sequence ID" value="EDV20686.1"/>
    <property type="molecule type" value="Genomic_DNA"/>
</dbReference>
<dbReference type="GeneID" id="6758099"/>
<dbReference type="PROSITE" id="PS50846">
    <property type="entry name" value="HMA_2"/>
    <property type="match status" value="1"/>
</dbReference>
<keyword evidence="4" id="KW-0813">Transport</keyword>
<feature type="transmembrane region" description="Helical" evidence="15">
    <location>
        <begin position="296"/>
        <end position="313"/>
    </location>
</feature>
<dbReference type="Pfam" id="PF00702">
    <property type="entry name" value="Hydrolase"/>
    <property type="match status" value="1"/>
</dbReference>
<dbReference type="GO" id="GO:0005507">
    <property type="term" value="F:copper ion binding"/>
    <property type="evidence" value="ECO:0000318"/>
    <property type="project" value="GO_Central"/>
</dbReference>
<dbReference type="FunFam" id="3.30.70.100:FF:000043">
    <property type="entry name" value="Copper-transporting ATPase 2"/>
    <property type="match status" value="1"/>
</dbReference>
<dbReference type="KEGG" id="tad:TRIADDRAFT_31523"/>
<dbReference type="InterPro" id="IPR008250">
    <property type="entry name" value="ATPase_P-typ_transduc_dom_A_sf"/>
</dbReference>
<dbReference type="GO" id="GO:0015677">
    <property type="term" value="P:copper ion import"/>
    <property type="evidence" value="ECO:0000318"/>
    <property type="project" value="GO_Central"/>
</dbReference>
<dbReference type="SFLD" id="SFLDG00002">
    <property type="entry name" value="C1.7:_P-type_atpase_like"/>
    <property type="match status" value="1"/>
</dbReference>
<dbReference type="GO" id="GO:0140581">
    <property type="term" value="F:P-type monovalent copper transporter activity"/>
    <property type="evidence" value="ECO:0007669"/>
    <property type="project" value="UniProtKB-EC"/>
</dbReference>
<keyword evidence="5 15" id="KW-0812">Transmembrane</keyword>
<dbReference type="InterPro" id="IPR036412">
    <property type="entry name" value="HAD-like_sf"/>
</dbReference>
<evidence type="ECO:0000256" key="5">
    <source>
        <dbReference type="ARBA" id="ARBA00022692"/>
    </source>
</evidence>
<dbReference type="InterPro" id="IPR023299">
    <property type="entry name" value="ATPase_P-typ_cyto_dom_N"/>
</dbReference>
<gene>
    <name evidence="17" type="ORF">TRIADDRAFT_31523</name>
</gene>
<dbReference type="NCBIfam" id="TIGR01494">
    <property type="entry name" value="ATPase_P-type"/>
    <property type="match status" value="2"/>
</dbReference>
<accession>B3S9E6</accession>
<dbReference type="PRINTS" id="PR00943">
    <property type="entry name" value="CUATPASE"/>
</dbReference>
<sequence length="906" mass="98602">MVIQDNKSNKLISHDDPIAQRQAERKKELKKVQLYIEGMSCASCVAKIENQVNKLDGVHSTAVTLLSKKGVVEFDETKITNVEIAKQVEKLGFDVEVKEIFDNYQYAELQITGKKSQTIDVEKTLTELPGVITAKLSPNSNRCTVQYEPNQTGLRFIVEQLKINGIEPTLVQTSYRQKSVDYTVAVKKWRNSFLVAFSFGLPVMIIMITFMILGKKHEIMIVPGLSLENLLLFLLCTPVQFVSGKQFYILSWKAMKNKTTNMSVLIAMATSIAYVYSISILLVAMANNATTSPRTFFETPPMLITFIALGKWLENLAMRKTGDAIHELLSMQPADATLIEEDNNNNVISENVISVELVQVNDLLKVLPGATIPVDGKVTRGSSSVDESLITGESLPVYKTPGDELTGGTINQTGHLVMKASRVGSGTTLSRIIQMIEDAESSKAPMQMLADQIASYFVPGILVLSSLTLLVWIIIGYSNIDLFIGDTFRGHNVNGSRSEAVFQFSFLCSISVLAIACPCALGLATPTAIKVGTGLGAKFGILIKGGKPLEIAHRIRTVVFDKTGTLTHGKPKVVMVSASEQVRRGISSEKLLIALAGSAESNSEHPIGQAIYAYAKEIFNREILGQCSDFIVAPGFGLKCRVSNIEQFIGKFPFSITILAANPGSKSKADDNYEILIGNRRWMAENNININSAIDNQLISQEILGRTAVIVAMNSMVIGIIAIADTVKDDAKIAVNKLREMGLKVVMLTGDNIRTAKAIAEEQVNIVDVYAEVLPEQKIEHVKEIQEDSNEAVAMVGDGINDSPALTQADVGIAIGSGTEVAIEAADIILVKDNLLDVVAAIQLSRATISRIRYNFFYAIIYNMIGIPIAAGFLQPLGVILQPWMASAAMAASSVSVVASSLWLKR</sequence>
<evidence type="ECO:0000256" key="15">
    <source>
        <dbReference type="RuleBase" id="RU362081"/>
    </source>
</evidence>
<evidence type="ECO:0000256" key="11">
    <source>
        <dbReference type="ARBA" id="ARBA00022989"/>
    </source>
</evidence>
<dbReference type="eggNOG" id="KOG0207">
    <property type="taxonomic scope" value="Eukaryota"/>
</dbReference>
<dbReference type="SFLD" id="SFLDS00003">
    <property type="entry name" value="Haloacid_Dehalogenase"/>
    <property type="match status" value="1"/>
</dbReference>
<dbReference type="CDD" id="cd02094">
    <property type="entry name" value="P-type_ATPase_Cu-like"/>
    <property type="match status" value="1"/>
</dbReference>
<reference evidence="17 18" key="1">
    <citation type="journal article" date="2008" name="Nature">
        <title>The Trichoplax genome and the nature of placozoans.</title>
        <authorList>
            <person name="Srivastava M."/>
            <person name="Begovic E."/>
            <person name="Chapman J."/>
            <person name="Putnam N.H."/>
            <person name="Hellsten U."/>
            <person name="Kawashima T."/>
            <person name="Kuo A."/>
            <person name="Mitros T."/>
            <person name="Salamov A."/>
            <person name="Carpenter M.L."/>
            <person name="Signorovitch A.Y."/>
            <person name="Moreno M.A."/>
            <person name="Kamm K."/>
            <person name="Grimwood J."/>
            <person name="Schmutz J."/>
            <person name="Shapiro H."/>
            <person name="Grigoriev I.V."/>
            <person name="Buss L.W."/>
            <person name="Schierwater B."/>
            <person name="Dellaporta S.L."/>
            <person name="Rokhsar D.S."/>
        </authorList>
    </citation>
    <scope>NUCLEOTIDE SEQUENCE [LARGE SCALE GENOMIC DNA]</scope>
    <source>
        <strain evidence="17 18">Grell-BS-1999</strain>
    </source>
</reference>
<keyword evidence="12" id="KW-0186">Copper</keyword>
<evidence type="ECO:0000256" key="2">
    <source>
        <dbReference type="ARBA" id="ARBA00006024"/>
    </source>
</evidence>
<dbReference type="PRINTS" id="PR00942">
    <property type="entry name" value="CUATPASEI"/>
</dbReference>
<dbReference type="FunFam" id="2.70.150.10:FF:000002">
    <property type="entry name" value="Copper-transporting ATPase 1, putative"/>
    <property type="match status" value="1"/>
</dbReference>
<feature type="transmembrane region" description="Helical" evidence="15">
    <location>
        <begin position="856"/>
        <end position="878"/>
    </location>
</feature>
<dbReference type="Gene3D" id="2.70.150.10">
    <property type="entry name" value="Calcium-transporting ATPase, cytoplasmic transduction domain A"/>
    <property type="match status" value="1"/>
</dbReference>
<keyword evidence="13" id="KW-0406">Ion transport</keyword>
<dbReference type="Gene3D" id="3.40.1110.10">
    <property type="entry name" value="Calcium-transporting ATPase, cytoplasmic domain N"/>
    <property type="match status" value="1"/>
</dbReference>
<dbReference type="GO" id="GO:0043682">
    <property type="term" value="F:P-type divalent copper transporter activity"/>
    <property type="evidence" value="ECO:0000318"/>
    <property type="project" value="GO_Central"/>
</dbReference>
<dbReference type="Gene3D" id="3.40.50.1000">
    <property type="entry name" value="HAD superfamily/HAD-like"/>
    <property type="match status" value="1"/>
</dbReference>
<dbReference type="InterPro" id="IPR044492">
    <property type="entry name" value="P_typ_ATPase_HD_dom"/>
</dbReference>
<dbReference type="GO" id="GO:0005886">
    <property type="term" value="C:plasma membrane"/>
    <property type="evidence" value="ECO:0000318"/>
    <property type="project" value="GO_Central"/>
</dbReference>
<dbReference type="PANTHER" id="PTHR43520:SF8">
    <property type="entry name" value="P-TYPE CU(+) TRANSPORTER"/>
    <property type="match status" value="1"/>
</dbReference>
<dbReference type="GO" id="GO:0005802">
    <property type="term" value="C:trans-Golgi network"/>
    <property type="evidence" value="ECO:0000318"/>
    <property type="project" value="GO_Central"/>
</dbReference>
<dbReference type="SUPFAM" id="SSF81653">
    <property type="entry name" value="Calcium ATPase, transduction domain A"/>
    <property type="match status" value="1"/>
</dbReference>
<evidence type="ECO:0000313" key="17">
    <source>
        <dbReference type="EMBL" id="EDV20686.1"/>
    </source>
</evidence>
<feature type="transmembrane region" description="Helical" evidence="15">
    <location>
        <begin position="500"/>
        <end position="524"/>
    </location>
</feature>
<dbReference type="InterPro" id="IPR017969">
    <property type="entry name" value="Heavy-metal-associated_CS"/>
</dbReference>
<dbReference type="GO" id="GO:0055070">
    <property type="term" value="P:copper ion homeostasis"/>
    <property type="evidence" value="ECO:0000318"/>
    <property type="project" value="GO_Central"/>
</dbReference>
<dbReference type="SUPFAM" id="SSF56784">
    <property type="entry name" value="HAD-like"/>
    <property type="match status" value="1"/>
</dbReference>
<dbReference type="GO" id="GO:0016887">
    <property type="term" value="F:ATP hydrolysis activity"/>
    <property type="evidence" value="ECO:0007669"/>
    <property type="project" value="InterPro"/>
</dbReference>
<dbReference type="Pfam" id="PF00403">
    <property type="entry name" value="HMA"/>
    <property type="match status" value="1"/>
</dbReference>
<evidence type="ECO:0000256" key="8">
    <source>
        <dbReference type="ARBA" id="ARBA00022796"/>
    </source>
</evidence>
<dbReference type="FunFam" id="3.40.50.1000:FF:000144">
    <property type="entry name" value="copper-transporting ATPase 1 isoform X2"/>
    <property type="match status" value="1"/>
</dbReference>
<keyword evidence="9 15" id="KW-0067">ATP-binding</keyword>
<protein>
    <recommendedName>
        <fullName evidence="3">P-type Cu(+) transporter</fullName>
        <ecNumber evidence="3">7.2.2.8</ecNumber>
    </recommendedName>
</protein>
<dbReference type="PROSITE" id="PS01047">
    <property type="entry name" value="HMA_1"/>
    <property type="match status" value="1"/>
</dbReference>
<feature type="domain" description="HMA" evidence="16">
    <location>
        <begin position="30"/>
        <end position="96"/>
    </location>
</feature>
<dbReference type="Pfam" id="PF00122">
    <property type="entry name" value="E1-E2_ATPase"/>
    <property type="match status" value="1"/>
</dbReference>
<dbReference type="AlphaFoldDB" id="B3S9E6"/>
<evidence type="ECO:0000256" key="10">
    <source>
        <dbReference type="ARBA" id="ARBA00022967"/>
    </source>
</evidence>
<evidence type="ECO:0000259" key="16">
    <source>
        <dbReference type="PROSITE" id="PS50846"/>
    </source>
</evidence>
<keyword evidence="18" id="KW-1185">Reference proteome</keyword>
<evidence type="ECO:0000256" key="6">
    <source>
        <dbReference type="ARBA" id="ARBA00022723"/>
    </source>
</evidence>
<dbReference type="Proteomes" id="UP000009022">
    <property type="component" value="Unassembled WGS sequence"/>
</dbReference>
<organism evidence="17 18">
    <name type="scientific">Trichoplax adhaerens</name>
    <name type="common">Trichoplax reptans</name>
    <dbReference type="NCBI Taxonomy" id="10228"/>
    <lineage>
        <taxon>Eukaryota</taxon>
        <taxon>Metazoa</taxon>
        <taxon>Placozoa</taxon>
        <taxon>Uniplacotomia</taxon>
        <taxon>Trichoplacea</taxon>
        <taxon>Trichoplacidae</taxon>
        <taxon>Trichoplax</taxon>
    </lineage>
</organism>
<comment type="subcellular location">
    <subcellularLocation>
        <location evidence="1">Golgi apparatus</location>
        <location evidence="1">trans-Golgi network membrane</location>
        <topology evidence="1">Multi-pass membrane protein</topology>
    </subcellularLocation>
    <subcellularLocation>
        <location evidence="15">Membrane</location>
    </subcellularLocation>
</comment>
<keyword evidence="14 15" id="KW-0472">Membrane</keyword>
<evidence type="ECO:0000256" key="12">
    <source>
        <dbReference type="ARBA" id="ARBA00023008"/>
    </source>
</evidence>
<dbReference type="InterPro" id="IPR001757">
    <property type="entry name" value="P_typ_ATPase"/>
</dbReference>
<dbReference type="SFLD" id="SFLDF00027">
    <property type="entry name" value="p-type_atpase"/>
    <property type="match status" value="1"/>
</dbReference>
<dbReference type="HOGENOM" id="CLU_001771_0_2_1"/>
<proteinExistence type="inferred from homology"/>
<keyword evidence="6 15" id="KW-0479">Metal-binding</keyword>
<dbReference type="InterPro" id="IPR027256">
    <property type="entry name" value="P-typ_ATPase_IB"/>
</dbReference>
<evidence type="ECO:0000256" key="1">
    <source>
        <dbReference type="ARBA" id="ARBA00004166"/>
    </source>
</evidence>
<dbReference type="CTD" id="6758099"/>
<dbReference type="RefSeq" id="XP_002116886.1">
    <property type="nucleotide sequence ID" value="XM_002116850.1"/>
</dbReference>
<dbReference type="PRINTS" id="PR00119">
    <property type="entry name" value="CATATPASE"/>
</dbReference>
<keyword evidence="11 15" id="KW-1133">Transmembrane helix</keyword>
<evidence type="ECO:0000256" key="3">
    <source>
        <dbReference type="ARBA" id="ARBA00012517"/>
    </source>
</evidence>
<keyword evidence="7 15" id="KW-0547">Nucleotide-binding</keyword>
<dbReference type="PROSITE" id="PS00154">
    <property type="entry name" value="ATPASE_E1_E2"/>
    <property type="match status" value="1"/>
</dbReference>
<evidence type="ECO:0000256" key="4">
    <source>
        <dbReference type="ARBA" id="ARBA00022448"/>
    </source>
</evidence>
<feature type="transmembrane region" description="Helical" evidence="15">
    <location>
        <begin position="884"/>
        <end position="904"/>
    </location>
</feature>
<keyword evidence="8" id="KW-0187">Copper transport</keyword>
<dbReference type="InParanoid" id="B3S9E6"/>
<dbReference type="PANTHER" id="PTHR43520">
    <property type="entry name" value="ATP7, ISOFORM B"/>
    <property type="match status" value="1"/>
</dbReference>
<dbReference type="InterPro" id="IPR036163">
    <property type="entry name" value="HMA_dom_sf"/>
</dbReference>
<keyword evidence="10" id="KW-1278">Translocase</keyword>
<dbReference type="EC" id="7.2.2.8" evidence="3"/>
<dbReference type="OMA" id="IWQIASI"/>
<feature type="transmembrane region" description="Helical" evidence="15">
    <location>
        <begin position="263"/>
        <end position="284"/>
    </location>
</feature>
<dbReference type="InterPro" id="IPR023214">
    <property type="entry name" value="HAD_sf"/>
</dbReference>
<dbReference type="NCBIfam" id="TIGR01525">
    <property type="entry name" value="ATPase-IB_hvy"/>
    <property type="match status" value="1"/>
</dbReference>
<evidence type="ECO:0000256" key="13">
    <source>
        <dbReference type="ARBA" id="ARBA00023065"/>
    </source>
</evidence>
<dbReference type="SUPFAM" id="SSF81665">
    <property type="entry name" value="Calcium ATPase, transmembrane domain M"/>
    <property type="match status" value="1"/>
</dbReference>
<dbReference type="CDD" id="cd00371">
    <property type="entry name" value="HMA"/>
    <property type="match status" value="1"/>
</dbReference>
<dbReference type="InterPro" id="IPR023298">
    <property type="entry name" value="ATPase_P-typ_TM_dom_sf"/>
</dbReference>
<dbReference type="SUPFAM" id="SSF55008">
    <property type="entry name" value="HMA, heavy metal-associated domain"/>
    <property type="match status" value="2"/>
</dbReference>
<dbReference type="GO" id="GO:0005524">
    <property type="term" value="F:ATP binding"/>
    <property type="evidence" value="ECO:0007669"/>
    <property type="project" value="UniProtKB-UniRule"/>
</dbReference>
<dbReference type="InterPro" id="IPR059000">
    <property type="entry name" value="ATPase_P-type_domA"/>
</dbReference>
<dbReference type="STRING" id="10228.B3S9E6"/>
<name>B3S9E6_TRIAD</name>
<evidence type="ECO:0000256" key="14">
    <source>
        <dbReference type="ARBA" id="ARBA00023136"/>
    </source>
</evidence>
<dbReference type="Gene3D" id="3.30.70.100">
    <property type="match status" value="2"/>
</dbReference>
<comment type="similarity">
    <text evidence="2 15">Belongs to the cation transport ATPase (P-type) (TC 3.A.3) family. Type IB subfamily.</text>
</comment>
<feature type="transmembrane region" description="Helical" evidence="15">
    <location>
        <begin position="219"/>
        <end position="242"/>
    </location>
</feature>
<feature type="transmembrane region" description="Helical" evidence="15">
    <location>
        <begin position="456"/>
        <end position="480"/>
    </location>
</feature>
<feature type="transmembrane region" description="Helical" evidence="15">
    <location>
        <begin position="193"/>
        <end position="213"/>
    </location>
</feature>
<dbReference type="InterPro" id="IPR006121">
    <property type="entry name" value="HMA_dom"/>
</dbReference>
<dbReference type="OrthoDB" id="432719at2759"/>
<evidence type="ECO:0000256" key="7">
    <source>
        <dbReference type="ARBA" id="ARBA00022741"/>
    </source>
</evidence>
<evidence type="ECO:0000256" key="9">
    <source>
        <dbReference type="ARBA" id="ARBA00022840"/>
    </source>
</evidence>
<dbReference type="PhylomeDB" id="B3S9E6"/>
<dbReference type="InterPro" id="IPR018303">
    <property type="entry name" value="ATPase_P-typ_P_site"/>
</dbReference>
<evidence type="ECO:0000313" key="18">
    <source>
        <dbReference type="Proteomes" id="UP000009022"/>
    </source>
</evidence>